<dbReference type="Proteomes" id="UP000310636">
    <property type="component" value="Unassembled WGS sequence"/>
</dbReference>
<feature type="chain" id="PRO_5020552216" evidence="1">
    <location>
        <begin position="45"/>
        <end position="366"/>
    </location>
</feature>
<dbReference type="InterPro" id="IPR025303">
    <property type="entry name" value="PdaC"/>
</dbReference>
<dbReference type="InterPro" id="IPR037126">
    <property type="entry name" value="PdaC/RsiV-like_sf"/>
</dbReference>
<evidence type="ECO:0000259" key="3">
    <source>
        <dbReference type="Pfam" id="PF11738"/>
    </source>
</evidence>
<keyword evidence="6" id="KW-1185">Reference proteome</keyword>
<accession>A0A4S4C9C9</accession>
<dbReference type="OrthoDB" id="5637at2"/>
<keyword evidence="1" id="KW-0732">Signal</keyword>
<feature type="signal peptide" evidence="1">
    <location>
        <begin position="1"/>
        <end position="44"/>
    </location>
</feature>
<dbReference type="InterPro" id="IPR012854">
    <property type="entry name" value="Cu_amine_oxidase-like_N"/>
</dbReference>
<proteinExistence type="predicted"/>
<reference evidence="5 6" key="1">
    <citation type="submission" date="2019-04" db="EMBL/GenBank/DDBJ databases">
        <title>Cohnella sp. nov. isolated from preserved vegetables.</title>
        <authorList>
            <person name="Lin S.-Y."/>
            <person name="Hung M.-H."/>
            <person name="Young C.-C."/>
        </authorList>
    </citation>
    <scope>NUCLEOTIDE SEQUENCE [LARGE SCALE GENOMIC DNA]</scope>
    <source>
        <strain evidence="5 6">CC-MHH1044</strain>
    </source>
</reference>
<dbReference type="Gene3D" id="3.90.640.20">
    <property type="entry name" value="Heat-shock cognate protein, ATPase"/>
    <property type="match status" value="1"/>
</dbReference>
<dbReference type="InterPro" id="IPR021729">
    <property type="entry name" value="DUF3298"/>
</dbReference>
<comment type="caution">
    <text evidence="5">The sequence shown here is derived from an EMBL/GenBank/DDBJ whole genome shotgun (WGS) entry which is preliminary data.</text>
</comment>
<dbReference type="Gene3D" id="3.30.457.10">
    <property type="entry name" value="Copper amine oxidase-like, N-terminal domain"/>
    <property type="match status" value="1"/>
</dbReference>
<dbReference type="Gene3D" id="3.30.565.40">
    <property type="entry name" value="Fervidobacterium nodosum Rt17-B1 like"/>
    <property type="match status" value="1"/>
</dbReference>
<dbReference type="Pfam" id="PF13739">
    <property type="entry name" value="PdaC"/>
    <property type="match status" value="1"/>
</dbReference>
<dbReference type="InterPro" id="IPR036582">
    <property type="entry name" value="Mao_N_sf"/>
</dbReference>
<evidence type="ECO:0000259" key="4">
    <source>
        <dbReference type="Pfam" id="PF13739"/>
    </source>
</evidence>
<gene>
    <name evidence="5" type="ORF">E6C55_01145</name>
</gene>
<feature type="domain" description="Deacetylase PdaC" evidence="4">
    <location>
        <begin position="182"/>
        <end position="270"/>
    </location>
</feature>
<dbReference type="Pfam" id="PF07833">
    <property type="entry name" value="Cu_amine_oxidN1"/>
    <property type="match status" value="1"/>
</dbReference>
<dbReference type="AlphaFoldDB" id="A0A4S4C9C9"/>
<sequence>MPMRINHNNRSSTKKRTATRAVSFATALALSASIWVGAMGQASAEAGTSYKILNQSFVINGASSSVSVLNSYDTTYVGLRMLSDKLGLKTNWNQAQKTVTVEGNGRTLVLGIESGAITLNDQTLYGLPPIVDKNTTYLPLRFLLERMGYEIVYNTSTKGIEISKLAENAFAIGTEKIEYSDAKKKLELVVNYPQLSGLKDADVQAKINDYLKQEAETQAAEGKQQLLEAASDTGEWATEFDGTYTVTYNEQGLLSLYVDYYIYMGGAHGGTVRVPYTFDLATGSLLTLKDAAKQNADYVSIINKAIKAQLKARDLEDGMLTPFETIEPDRDFYLNHNGLVIAFGQYEYLPYAYGIQEFVIPLKSFE</sequence>
<dbReference type="SUPFAM" id="SSF55383">
    <property type="entry name" value="Copper amine oxidase, domain N"/>
    <property type="match status" value="1"/>
</dbReference>
<evidence type="ECO:0000313" key="5">
    <source>
        <dbReference type="EMBL" id="THF84614.1"/>
    </source>
</evidence>
<evidence type="ECO:0000259" key="2">
    <source>
        <dbReference type="Pfam" id="PF07833"/>
    </source>
</evidence>
<evidence type="ECO:0000256" key="1">
    <source>
        <dbReference type="SAM" id="SignalP"/>
    </source>
</evidence>
<feature type="domain" description="Copper amine oxidase-like N-terminal" evidence="2">
    <location>
        <begin position="65"/>
        <end position="161"/>
    </location>
</feature>
<feature type="domain" description="DUF3298" evidence="3">
    <location>
        <begin position="293"/>
        <end position="362"/>
    </location>
</feature>
<name>A0A4S4C9C9_9BACL</name>
<protein>
    <submittedName>
        <fullName evidence="5">DUF4163 domain-containing protein</fullName>
    </submittedName>
</protein>
<evidence type="ECO:0000313" key="6">
    <source>
        <dbReference type="Proteomes" id="UP000310636"/>
    </source>
</evidence>
<dbReference type="Pfam" id="PF11738">
    <property type="entry name" value="DUF3298"/>
    <property type="match status" value="1"/>
</dbReference>
<dbReference type="EMBL" id="SSOB01000001">
    <property type="protein sequence ID" value="THF84614.1"/>
    <property type="molecule type" value="Genomic_DNA"/>
</dbReference>
<organism evidence="5 6">
    <name type="scientific">Cohnella fermenti</name>
    <dbReference type="NCBI Taxonomy" id="2565925"/>
    <lineage>
        <taxon>Bacteria</taxon>
        <taxon>Bacillati</taxon>
        <taxon>Bacillota</taxon>
        <taxon>Bacilli</taxon>
        <taxon>Bacillales</taxon>
        <taxon>Paenibacillaceae</taxon>
        <taxon>Cohnella</taxon>
    </lineage>
</organism>